<organism evidence="3 4">
    <name type="scientific">Limnothrix redekei LRLZ20PSL1</name>
    <dbReference type="NCBI Taxonomy" id="3112953"/>
    <lineage>
        <taxon>Bacteria</taxon>
        <taxon>Bacillati</taxon>
        <taxon>Cyanobacteriota</taxon>
        <taxon>Cyanophyceae</taxon>
        <taxon>Pseudanabaenales</taxon>
        <taxon>Pseudanabaenaceae</taxon>
        <taxon>Limnothrix</taxon>
    </lineage>
</organism>
<gene>
    <name evidence="3" type="ORF">VPK24_12780</name>
</gene>
<evidence type="ECO:0000313" key="4">
    <source>
        <dbReference type="Proteomes" id="UP001604335"/>
    </source>
</evidence>
<evidence type="ECO:0000256" key="2">
    <source>
        <dbReference type="SAM" id="Phobius"/>
    </source>
</evidence>
<keyword evidence="4" id="KW-1185">Reference proteome</keyword>
<sequence>MTVSPPRSPADLPPEPENHPLQPPRTDTIAPLALVETAFLASAASLIWLVNFYFPLGPALRVFFSLPIALVYLRWGSRSAWMAAIVSGLLLSVLMGPPRSIQYVMPYGLLGVLLGCLWRRGVGWGRSIALGTLLSATGLFFRIALVSTLLGDDLWTYVTVQVTGLLEWGATRLGLLWRPELGAVQGATVLMILVNAAVYVFAVHLVSWAVFERLGLRLPPPPRWVQTLLEID</sequence>
<feature type="compositionally biased region" description="Pro residues" evidence="1">
    <location>
        <begin position="1"/>
        <end position="15"/>
    </location>
</feature>
<evidence type="ECO:0000313" key="3">
    <source>
        <dbReference type="EMBL" id="MFG3818518.1"/>
    </source>
</evidence>
<proteinExistence type="predicted"/>
<keyword evidence="2" id="KW-0812">Transmembrane</keyword>
<feature type="transmembrane region" description="Helical" evidence="2">
    <location>
        <begin position="29"/>
        <end position="50"/>
    </location>
</feature>
<dbReference type="PANTHER" id="PTHR37185:SF3">
    <property type="entry name" value="MEMBRANE PROTEIN"/>
    <property type="match status" value="1"/>
</dbReference>
<protein>
    <submittedName>
        <fullName evidence="3">DUF2232 domain-containing protein</fullName>
    </submittedName>
</protein>
<reference evidence="4" key="1">
    <citation type="journal article" date="2024" name="Algal Res.">
        <title>Biochemical, toxicological and genomic investigation of a high-biomass producing Limnothrix strain isolated from Italian shallow drinking water reservoir.</title>
        <authorList>
            <person name="Simonazzi M."/>
            <person name="Shishido T.K."/>
            <person name="Delbaje E."/>
            <person name="Wahlsten M."/>
            <person name="Fewer D.P."/>
            <person name="Sivonen K."/>
            <person name="Pezzolesi L."/>
            <person name="Pistocchi R."/>
        </authorList>
    </citation>
    <scope>NUCLEOTIDE SEQUENCE [LARGE SCALE GENOMIC DNA]</scope>
    <source>
        <strain evidence="4">LRLZ20PSL1</strain>
    </source>
</reference>
<dbReference type="Pfam" id="PF09991">
    <property type="entry name" value="DUF2232"/>
    <property type="match status" value="1"/>
</dbReference>
<dbReference type="RefSeq" id="WP_393013923.1">
    <property type="nucleotide sequence ID" value="NZ_JAZAQF010000078.1"/>
</dbReference>
<feature type="transmembrane region" description="Helical" evidence="2">
    <location>
        <begin position="103"/>
        <end position="121"/>
    </location>
</feature>
<evidence type="ECO:0000256" key="1">
    <source>
        <dbReference type="SAM" id="MobiDB-lite"/>
    </source>
</evidence>
<comment type="caution">
    <text evidence="3">The sequence shown here is derived from an EMBL/GenBank/DDBJ whole genome shotgun (WGS) entry which is preliminary data.</text>
</comment>
<feature type="transmembrane region" description="Helical" evidence="2">
    <location>
        <begin position="128"/>
        <end position="148"/>
    </location>
</feature>
<dbReference type="Proteomes" id="UP001604335">
    <property type="component" value="Unassembled WGS sequence"/>
</dbReference>
<accession>A0ABW7CBJ6</accession>
<dbReference type="EMBL" id="JAZAQF010000078">
    <property type="protein sequence ID" value="MFG3818518.1"/>
    <property type="molecule type" value="Genomic_DNA"/>
</dbReference>
<keyword evidence="2" id="KW-0472">Membrane</keyword>
<feature type="region of interest" description="Disordered" evidence="1">
    <location>
        <begin position="1"/>
        <end position="23"/>
    </location>
</feature>
<dbReference type="PANTHER" id="PTHR37185">
    <property type="entry name" value="MEMBRANE PROTEIN"/>
    <property type="match status" value="1"/>
</dbReference>
<feature type="transmembrane region" description="Helical" evidence="2">
    <location>
        <begin position="189"/>
        <end position="211"/>
    </location>
</feature>
<keyword evidence="2" id="KW-1133">Transmembrane helix</keyword>
<name>A0ABW7CBJ6_9CYAN</name>
<feature type="transmembrane region" description="Helical" evidence="2">
    <location>
        <begin position="154"/>
        <end position="177"/>
    </location>
</feature>
<dbReference type="InterPro" id="IPR018710">
    <property type="entry name" value="DUF2232"/>
</dbReference>